<dbReference type="Proteomes" id="UP000275385">
    <property type="component" value="Unassembled WGS sequence"/>
</dbReference>
<name>A0A420YN86_9PEZI</name>
<keyword evidence="3" id="KW-1185">Reference proteome</keyword>
<dbReference type="OrthoDB" id="5230713at2759"/>
<feature type="region of interest" description="Disordered" evidence="1">
    <location>
        <begin position="132"/>
        <end position="170"/>
    </location>
</feature>
<dbReference type="EMBL" id="QVQW01000002">
    <property type="protein sequence ID" value="RKU49265.1"/>
    <property type="molecule type" value="Genomic_DNA"/>
</dbReference>
<proteinExistence type="predicted"/>
<evidence type="ECO:0000313" key="2">
    <source>
        <dbReference type="EMBL" id="RKU49265.1"/>
    </source>
</evidence>
<reference evidence="2 3" key="1">
    <citation type="submission" date="2018-08" db="EMBL/GenBank/DDBJ databases">
        <title>Draft genome of the lignicolous fungus Coniochaeta pulveracea.</title>
        <authorList>
            <person name="Borstlap C.J."/>
            <person name="De Witt R.N."/>
            <person name="Botha A."/>
            <person name="Volschenk H."/>
        </authorList>
    </citation>
    <scope>NUCLEOTIDE SEQUENCE [LARGE SCALE GENOMIC DNA]</scope>
    <source>
        <strain evidence="2 3">CAB683</strain>
    </source>
</reference>
<dbReference type="AlphaFoldDB" id="A0A420YN86"/>
<accession>A0A420YN86</accession>
<comment type="caution">
    <text evidence="2">The sequence shown here is derived from an EMBL/GenBank/DDBJ whole genome shotgun (WGS) entry which is preliminary data.</text>
</comment>
<sequence>MPFSNPFPSPRPKMTHQVMMEQQRELARLRAESHRNSIFDARDQITSFIHAKYAEHLWPMVRIQCSLTLPQLRDIGRLSRDDGLRACLPLIRIPAIHEEVAEALWEFLAAERAESNTDDDAMQEEWERRFCGNATQDSEDTTQKQMTKVRPRRWNQARTRSRACSSESTTKQDVVTIEGTRCVFCCSGKLECDCPVPQEIMNEYGTLVGKKGEENGETTPERTVSKRGSTATIWSTTTLVKTISPISVRSTSSTRSSFYSFSPRLRRKLCLTPVLERLKSFTKSCNLPPEEEGQDDAQTFVLPTGHREGVSRWYSTTLGEFWGVGRGARIAVTDELLKERHTIGSDG</sequence>
<gene>
    <name evidence="2" type="ORF">DL546_009692</name>
</gene>
<feature type="compositionally biased region" description="Basic residues" evidence="1">
    <location>
        <begin position="147"/>
        <end position="161"/>
    </location>
</feature>
<evidence type="ECO:0000313" key="3">
    <source>
        <dbReference type="Proteomes" id="UP000275385"/>
    </source>
</evidence>
<organism evidence="2 3">
    <name type="scientific">Coniochaeta pulveracea</name>
    <dbReference type="NCBI Taxonomy" id="177199"/>
    <lineage>
        <taxon>Eukaryota</taxon>
        <taxon>Fungi</taxon>
        <taxon>Dikarya</taxon>
        <taxon>Ascomycota</taxon>
        <taxon>Pezizomycotina</taxon>
        <taxon>Sordariomycetes</taxon>
        <taxon>Sordariomycetidae</taxon>
        <taxon>Coniochaetales</taxon>
        <taxon>Coniochaetaceae</taxon>
        <taxon>Coniochaeta</taxon>
    </lineage>
</organism>
<dbReference type="STRING" id="177199.A0A420YN86"/>
<evidence type="ECO:0000256" key="1">
    <source>
        <dbReference type="SAM" id="MobiDB-lite"/>
    </source>
</evidence>
<protein>
    <submittedName>
        <fullName evidence="2">Uncharacterized protein</fullName>
    </submittedName>
</protein>